<gene>
    <name evidence="2" type="ORF">CWO92_05705</name>
</gene>
<comment type="caution">
    <text evidence="2">The sequence shown here is derived from an EMBL/GenBank/DDBJ whole genome shotgun (WGS) entry which is preliminary data.</text>
</comment>
<evidence type="ECO:0000313" key="3">
    <source>
        <dbReference type="Proteomes" id="UP000233440"/>
    </source>
</evidence>
<dbReference type="SUPFAM" id="SSF102405">
    <property type="entry name" value="MCP/YpsA-like"/>
    <property type="match status" value="1"/>
</dbReference>
<protein>
    <recommendedName>
        <fullName evidence="1">UPF0398 protein CWO92_05705</fullName>
    </recommendedName>
</protein>
<proteinExistence type="inferred from homology"/>
<reference evidence="2 3" key="1">
    <citation type="submission" date="2017-11" db="EMBL/GenBank/DDBJ databases">
        <title>Bacillus camelliae sp. nov., isolated from pu'er tea.</title>
        <authorList>
            <person name="Niu L."/>
        </authorList>
    </citation>
    <scope>NUCLEOTIDE SEQUENCE [LARGE SCALE GENOMIC DNA]</scope>
    <source>
        <strain evidence="2 3">7578-1</strain>
    </source>
</reference>
<dbReference type="PANTHER" id="PTHR38440:SF1">
    <property type="entry name" value="UPF0398 PROTEIN SPR0331"/>
    <property type="match status" value="1"/>
</dbReference>
<dbReference type="AlphaFoldDB" id="A0A2N3LMQ3"/>
<accession>A0A2N3LMQ3</accession>
<name>A0A2N3LMQ3_9BACI</name>
<organism evidence="2 3">
    <name type="scientific">Heyndrickxia camelliae</name>
    <dbReference type="NCBI Taxonomy" id="1707093"/>
    <lineage>
        <taxon>Bacteria</taxon>
        <taxon>Bacillati</taxon>
        <taxon>Bacillota</taxon>
        <taxon>Bacilli</taxon>
        <taxon>Bacillales</taxon>
        <taxon>Bacillaceae</taxon>
        <taxon>Heyndrickxia</taxon>
    </lineage>
</organism>
<dbReference type="Pfam" id="PF06908">
    <property type="entry name" value="YpsA"/>
    <property type="match status" value="1"/>
</dbReference>
<dbReference type="Gene3D" id="3.40.50.450">
    <property type="match status" value="1"/>
</dbReference>
<comment type="similarity">
    <text evidence="1">Belongs to the UPF0398 family.</text>
</comment>
<dbReference type="PIRSF" id="PIRSF021290">
    <property type="entry name" value="DUF1273"/>
    <property type="match status" value="1"/>
</dbReference>
<dbReference type="InterPro" id="IPR010697">
    <property type="entry name" value="YspA"/>
</dbReference>
<sequence>MVKVLCISGYKPFELGIFSANHQAIKYIKMALNKEIIRYLEDGLEWILISGQLGVELWAAEVALDLQNEYPDLKLAVLTPFLNQEEKWNENNKEIYEMVLAQADFVESISKQPYQNPQAFKNKNKIFLHKSDGLLIVYDEQNSGSPKYLFDEAKKYKQENSYDIRTIDFNDLQSIMEEEQWNSY</sequence>
<evidence type="ECO:0000256" key="1">
    <source>
        <dbReference type="HAMAP-Rule" id="MF_01575"/>
    </source>
</evidence>
<dbReference type="EMBL" id="PIQO01000003">
    <property type="protein sequence ID" value="PKR85867.1"/>
    <property type="molecule type" value="Genomic_DNA"/>
</dbReference>
<dbReference type="PANTHER" id="PTHR38440">
    <property type="entry name" value="UPF0398 PROTEIN YPSA"/>
    <property type="match status" value="1"/>
</dbReference>
<keyword evidence="3" id="KW-1185">Reference proteome</keyword>
<dbReference type="HAMAP" id="MF_01575">
    <property type="entry name" value="UPF0398"/>
    <property type="match status" value="1"/>
</dbReference>
<dbReference type="Proteomes" id="UP000233440">
    <property type="component" value="Unassembled WGS sequence"/>
</dbReference>
<evidence type="ECO:0000313" key="2">
    <source>
        <dbReference type="EMBL" id="PKR85867.1"/>
    </source>
</evidence>
<dbReference type="NCBIfam" id="NF010181">
    <property type="entry name" value="PRK13660.1"/>
    <property type="match status" value="1"/>
</dbReference>